<accession>A0A8X6I4Z4</accession>
<evidence type="ECO:0000256" key="1">
    <source>
        <dbReference type="SAM" id="MobiDB-lite"/>
    </source>
</evidence>
<keyword evidence="3" id="KW-1185">Reference proteome</keyword>
<proteinExistence type="predicted"/>
<sequence length="117" mass="12798">MTSALKNESKRNGAFHKSSGTKQSGTIGQLFLRKFSVIPHCQGNINCIPCTSPYLLFITWDKSGKIGSAVGFSFLFMLSQGDKRKSYLTSRGALFIIGVSRSTRGYGIYLCGRSKMG</sequence>
<organism evidence="2 3">
    <name type="scientific">Nephila pilipes</name>
    <name type="common">Giant wood spider</name>
    <name type="synonym">Nephila maculata</name>
    <dbReference type="NCBI Taxonomy" id="299642"/>
    <lineage>
        <taxon>Eukaryota</taxon>
        <taxon>Metazoa</taxon>
        <taxon>Ecdysozoa</taxon>
        <taxon>Arthropoda</taxon>
        <taxon>Chelicerata</taxon>
        <taxon>Arachnida</taxon>
        <taxon>Araneae</taxon>
        <taxon>Araneomorphae</taxon>
        <taxon>Entelegynae</taxon>
        <taxon>Araneoidea</taxon>
        <taxon>Nephilidae</taxon>
        <taxon>Nephila</taxon>
    </lineage>
</organism>
<dbReference type="EMBL" id="BMAW01087746">
    <property type="protein sequence ID" value="GFS31378.1"/>
    <property type="molecule type" value="Genomic_DNA"/>
</dbReference>
<reference evidence="2" key="1">
    <citation type="submission" date="2020-08" db="EMBL/GenBank/DDBJ databases">
        <title>Multicomponent nature underlies the extraordinary mechanical properties of spider dragline silk.</title>
        <authorList>
            <person name="Kono N."/>
            <person name="Nakamura H."/>
            <person name="Mori M."/>
            <person name="Yoshida Y."/>
            <person name="Ohtoshi R."/>
            <person name="Malay A.D."/>
            <person name="Moran D.A.P."/>
            <person name="Tomita M."/>
            <person name="Numata K."/>
            <person name="Arakawa K."/>
        </authorList>
    </citation>
    <scope>NUCLEOTIDE SEQUENCE</scope>
</reference>
<evidence type="ECO:0000313" key="3">
    <source>
        <dbReference type="Proteomes" id="UP000887013"/>
    </source>
</evidence>
<name>A0A8X6I4Z4_NEPPI</name>
<dbReference type="Proteomes" id="UP000887013">
    <property type="component" value="Unassembled WGS sequence"/>
</dbReference>
<feature type="region of interest" description="Disordered" evidence="1">
    <location>
        <begin position="1"/>
        <end position="23"/>
    </location>
</feature>
<gene>
    <name evidence="2" type="ORF">NPIL_604791</name>
</gene>
<evidence type="ECO:0000313" key="2">
    <source>
        <dbReference type="EMBL" id="GFS31378.1"/>
    </source>
</evidence>
<comment type="caution">
    <text evidence="2">The sequence shown here is derived from an EMBL/GenBank/DDBJ whole genome shotgun (WGS) entry which is preliminary data.</text>
</comment>
<protein>
    <submittedName>
        <fullName evidence="2">Uncharacterized protein</fullName>
    </submittedName>
</protein>
<dbReference type="AlphaFoldDB" id="A0A8X6I4Z4"/>